<sequence>MGDLPIVSHPEIKYGRFTGLSWVVQPLSFQDISGLPTGPRQFTHRSLQNSCDKSYGLLPVISQHVPSELSDPFGESPRRWQRRASQAEGDDDDKGGRWQHGAEEEMMTLVRVVAKEGDSGMGLYRQMATTMIEEEEL</sequence>
<gene>
    <name evidence="2" type="ORF">B296_00007831</name>
</gene>
<dbReference type="Proteomes" id="UP000287651">
    <property type="component" value="Unassembled WGS sequence"/>
</dbReference>
<evidence type="ECO:0000313" key="2">
    <source>
        <dbReference type="EMBL" id="RRT76359.1"/>
    </source>
</evidence>
<feature type="region of interest" description="Disordered" evidence="1">
    <location>
        <begin position="66"/>
        <end position="102"/>
    </location>
</feature>
<dbReference type="EMBL" id="AMZH03002214">
    <property type="protein sequence ID" value="RRT76359.1"/>
    <property type="molecule type" value="Genomic_DNA"/>
</dbReference>
<organism evidence="2 3">
    <name type="scientific">Ensete ventricosum</name>
    <name type="common">Abyssinian banana</name>
    <name type="synonym">Musa ensete</name>
    <dbReference type="NCBI Taxonomy" id="4639"/>
    <lineage>
        <taxon>Eukaryota</taxon>
        <taxon>Viridiplantae</taxon>
        <taxon>Streptophyta</taxon>
        <taxon>Embryophyta</taxon>
        <taxon>Tracheophyta</taxon>
        <taxon>Spermatophyta</taxon>
        <taxon>Magnoliopsida</taxon>
        <taxon>Liliopsida</taxon>
        <taxon>Zingiberales</taxon>
        <taxon>Musaceae</taxon>
        <taxon>Ensete</taxon>
    </lineage>
</organism>
<proteinExistence type="predicted"/>
<accession>A0A427AJC9</accession>
<reference evidence="2 3" key="1">
    <citation type="journal article" date="2014" name="Agronomy (Basel)">
        <title>A Draft Genome Sequence for Ensete ventricosum, the Drought-Tolerant Tree Against Hunger.</title>
        <authorList>
            <person name="Harrison J."/>
            <person name="Moore K.A."/>
            <person name="Paszkiewicz K."/>
            <person name="Jones T."/>
            <person name="Grant M."/>
            <person name="Ambacheew D."/>
            <person name="Muzemil S."/>
            <person name="Studholme D.J."/>
        </authorList>
    </citation>
    <scope>NUCLEOTIDE SEQUENCE [LARGE SCALE GENOMIC DNA]</scope>
</reference>
<dbReference type="AlphaFoldDB" id="A0A427AJC9"/>
<name>A0A427AJC9_ENSVE</name>
<comment type="caution">
    <text evidence="2">The sequence shown here is derived from an EMBL/GenBank/DDBJ whole genome shotgun (WGS) entry which is preliminary data.</text>
</comment>
<evidence type="ECO:0000256" key="1">
    <source>
        <dbReference type="SAM" id="MobiDB-lite"/>
    </source>
</evidence>
<evidence type="ECO:0000313" key="3">
    <source>
        <dbReference type="Proteomes" id="UP000287651"/>
    </source>
</evidence>
<protein>
    <submittedName>
        <fullName evidence="2">Uncharacterized protein</fullName>
    </submittedName>
</protein>